<evidence type="ECO:0000313" key="4">
    <source>
        <dbReference type="Proteomes" id="UP000184386"/>
    </source>
</evidence>
<accession>A0A1M6UTS7</accession>
<feature type="domain" description="DUF2007" evidence="2">
    <location>
        <begin position="43"/>
        <end position="107"/>
    </location>
</feature>
<evidence type="ECO:0000259" key="2">
    <source>
        <dbReference type="Pfam" id="PF09413"/>
    </source>
</evidence>
<keyword evidence="1" id="KW-0472">Membrane</keyword>
<dbReference type="STRING" id="1121322.SAMN02745136_03178"/>
<dbReference type="OrthoDB" id="1739584at2"/>
<proteinExistence type="predicted"/>
<sequence>MYCPNCKKEYESGITVCPDCKKELTAQLPEDDEVYSAASDPVKVTSAANDIDAGLIMNLLINNNIPCFKKDIGAGGYMNVYMGYSVYGEDIYVDRKDYEAALDLIGSLEPDKESVENESIDKEAIETEEDQAEYKLPFYKNPRVVARIIVVIIGLGMIFSGIIGLLDK</sequence>
<dbReference type="Pfam" id="PF09413">
    <property type="entry name" value="DUF2007"/>
    <property type="match status" value="1"/>
</dbReference>
<dbReference type="InterPro" id="IPR018551">
    <property type="entry name" value="DUF2007"/>
</dbReference>
<feature type="transmembrane region" description="Helical" evidence="1">
    <location>
        <begin position="144"/>
        <end position="166"/>
    </location>
</feature>
<dbReference type="EMBL" id="FRAC01000016">
    <property type="protein sequence ID" value="SHK72506.1"/>
    <property type="molecule type" value="Genomic_DNA"/>
</dbReference>
<keyword evidence="1" id="KW-1133">Transmembrane helix</keyword>
<dbReference type="RefSeq" id="WP_073277674.1">
    <property type="nucleotide sequence ID" value="NZ_FRAC01000016.1"/>
</dbReference>
<organism evidence="3 4">
    <name type="scientific">Anaerocolumna jejuensis DSM 15929</name>
    <dbReference type="NCBI Taxonomy" id="1121322"/>
    <lineage>
        <taxon>Bacteria</taxon>
        <taxon>Bacillati</taxon>
        <taxon>Bacillota</taxon>
        <taxon>Clostridia</taxon>
        <taxon>Lachnospirales</taxon>
        <taxon>Lachnospiraceae</taxon>
        <taxon>Anaerocolumna</taxon>
    </lineage>
</organism>
<keyword evidence="1" id="KW-0812">Transmembrane</keyword>
<name>A0A1M6UTS7_9FIRM</name>
<evidence type="ECO:0000313" key="3">
    <source>
        <dbReference type="EMBL" id="SHK72506.1"/>
    </source>
</evidence>
<reference evidence="3 4" key="1">
    <citation type="submission" date="2016-11" db="EMBL/GenBank/DDBJ databases">
        <authorList>
            <person name="Jaros S."/>
            <person name="Januszkiewicz K."/>
            <person name="Wedrychowicz H."/>
        </authorList>
    </citation>
    <scope>NUCLEOTIDE SEQUENCE [LARGE SCALE GENOMIC DNA]</scope>
    <source>
        <strain evidence="3 4">DSM 15929</strain>
    </source>
</reference>
<dbReference type="AlphaFoldDB" id="A0A1M6UTS7"/>
<gene>
    <name evidence="3" type="ORF">SAMN02745136_03178</name>
</gene>
<evidence type="ECO:0000256" key="1">
    <source>
        <dbReference type="SAM" id="Phobius"/>
    </source>
</evidence>
<dbReference type="Proteomes" id="UP000184386">
    <property type="component" value="Unassembled WGS sequence"/>
</dbReference>
<protein>
    <submittedName>
        <fullName evidence="3">Putative signal transducing protein</fullName>
    </submittedName>
</protein>
<keyword evidence="4" id="KW-1185">Reference proteome</keyword>